<reference evidence="1 2" key="1">
    <citation type="journal article" date="2011" name="Proc. Natl. Acad. Sci. U.S.A.">
        <title>Evolutionary erosion of yeast sex chromosomes by mating-type switching accidents.</title>
        <authorList>
            <person name="Gordon J.L."/>
            <person name="Armisen D."/>
            <person name="Proux-Wera E."/>
            <person name="Oheigeartaigh S.S."/>
            <person name="Byrne K.P."/>
            <person name="Wolfe K.H."/>
        </authorList>
    </citation>
    <scope>NUCLEOTIDE SEQUENCE [LARGE SCALE GENOMIC DNA]</scope>
    <source>
        <strain evidence="2">ATCC MYA-139 / BCRC 22969 / CBS 8797 / CCRC 22969 / KCTC 17520 / NBRC 10181 / NCYC 3082</strain>
    </source>
</reference>
<dbReference type="GO" id="GO:0006312">
    <property type="term" value="P:mitotic recombination"/>
    <property type="evidence" value="ECO:0007669"/>
    <property type="project" value="EnsemblFungi"/>
</dbReference>
<name>J7R689_HUIN7</name>
<dbReference type="RefSeq" id="XP_022464616.1">
    <property type="nucleotide sequence ID" value="XM_022608084.1"/>
</dbReference>
<accession>J7R689</accession>
<gene>
    <name evidence="1" type="primary">KNAG0E01020</name>
    <name evidence="1" type="ordered locus">KNAG_0E01020</name>
</gene>
<dbReference type="KEGG" id="kng:KNAG_0E01020"/>
<protein>
    <submittedName>
        <fullName evidence="1">Uncharacterized protein</fullName>
    </submittedName>
</protein>
<dbReference type="OrthoDB" id="3991133at2759"/>
<dbReference type="EMBL" id="HE978318">
    <property type="protein sequence ID" value="CCK70370.1"/>
    <property type="molecule type" value="Genomic_DNA"/>
</dbReference>
<organism evidence="1 2">
    <name type="scientific">Huiozyma naganishii (strain ATCC MYA-139 / BCRC 22969 / CBS 8797 / KCTC 17520 / NBRC 10181 / NCYC 3082 / Yp74L-3)</name>
    <name type="common">Yeast</name>
    <name type="synonym">Kazachstania naganishii</name>
    <dbReference type="NCBI Taxonomy" id="1071383"/>
    <lineage>
        <taxon>Eukaryota</taxon>
        <taxon>Fungi</taxon>
        <taxon>Dikarya</taxon>
        <taxon>Ascomycota</taxon>
        <taxon>Saccharomycotina</taxon>
        <taxon>Saccharomycetes</taxon>
        <taxon>Saccharomycetales</taxon>
        <taxon>Saccharomycetaceae</taxon>
        <taxon>Huiozyma</taxon>
    </lineage>
</organism>
<reference evidence="2" key="2">
    <citation type="submission" date="2012-08" db="EMBL/GenBank/DDBJ databases">
        <title>Genome sequence of Kazachstania naganishii.</title>
        <authorList>
            <person name="Gordon J.L."/>
            <person name="Armisen D."/>
            <person name="Proux-Wera E."/>
            <person name="OhEigeartaigh S.S."/>
            <person name="Byrne K.P."/>
            <person name="Wolfe K.H."/>
        </authorList>
    </citation>
    <scope>NUCLEOTIDE SEQUENCE [LARGE SCALE GENOMIC DNA]</scope>
    <source>
        <strain evidence="2">ATCC MYA-139 / BCRC 22969 / CBS 8797 / CCRC 22969 / KCTC 17520 / NBRC 10181 / NCYC 3082</strain>
    </source>
</reference>
<dbReference type="GeneID" id="34526070"/>
<dbReference type="GO" id="GO:0030437">
    <property type="term" value="P:ascospore formation"/>
    <property type="evidence" value="ECO:0007669"/>
    <property type="project" value="EnsemblFungi"/>
</dbReference>
<sequence>MQLPIINTTKAVISSVQTVLKQPGRFILSCDVSEQSDAEFIRSSYRRFMRLRPLVSQRLNVKHVYTNYIAYKYRYEDYEAKRALVLTNRHLLKHDWRLVVANSLKFVIQSVDETHNNQDVAMAHRIFKSILSWQYQLRRSWKSPGEAYTAYMLSFKHLRTISSTNELTEKEVTLRLFDQCVVFLNETLKTRL</sequence>
<keyword evidence="2" id="KW-1185">Reference proteome</keyword>
<dbReference type="GO" id="GO:0006302">
    <property type="term" value="P:double-strand break repair"/>
    <property type="evidence" value="ECO:0007669"/>
    <property type="project" value="EnsemblFungi"/>
</dbReference>
<proteinExistence type="predicted"/>
<dbReference type="HOGENOM" id="CLU_106818_0_0_1"/>
<dbReference type="OMA" id="FMRLKPF"/>
<evidence type="ECO:0000313" key="2">
    <source>
        <dbReference type="Proteomes" id="UP000006310"/>
    </source>
</evidence>
<evidence type="ECO:0000313" key="1">
    <source>
        <dbReference type="EMBL" id="CCK70370.1"/>
    </source>
</evidence>
<dbReference type="Proteomes" id="UP000006310">
    <property type="component" value="Chromosome 5"/>
</dbReference>
<dbReference type="AlphaFoldDB" id="J7R689"/>